<feature type="signal peptide" evidence="4">
    <location>
        <begin position="1"/>
        <end position="34"/>
    </location>
</feature>
<dbReference type="InterPro" id="IPR018511">
    <property type="entry name" value="Hemolysin-typ_Ca-bd_CS"/>
</dbReference>
<keyword evidence="2" id="KW-0964">Secreted</keyword>
<dbReference type="PROSITE" id="PS00330">
    <property type="entry name" value="HEMOLYSIN_CALCIUM"/>
    <property type="match status" value="4"/>
</dbReference>
<keyword evidence="6" id="KW-1185">Reference proteome</keyword>
<evidence type="ECO:0000256" key="1">
    <source>
        <dbReference type="ARBA" id="ARBA00004613"/>
    </source>
</evidence>
<dbReference type="EMBL" id="PYYB01000001">
    <property type="protein sequence ID" value="PTL60356.1"/>
    <property type="molecule type" value="Genomic_DNA"/>
</dbReference>
<dbReference type="InterPro" id="IPR050557">
    <property type="entry name" value="RTX_toxin/Mannuronan_C5-epim"/>
</dbReference>
<comment type="subcellular location">
    <subcellularLocation>
        <location evidence="1">Secreted</location>
    </subcellularLocation>
</comment>
<dbReference type="InterPro" id="IPR001343">
    <property type="entry name" value="Hemolysn_Ca-bd"/>
</dbReference>
<evidence type="ECO:0000313" key="5">
    <source>
        <dbReference type="EMBL" id="PTL60356.1"/>
    </source>
</evidence>
<protein>
    <recommendedName>
        <fullName evidence="7">Calcium-binding protein</fullName>
    </recommendedName>
</protein>
<evidence type="ECO:0008006" key="7">
    <source>
        <dbReference type="Google" id="ProtNLM"/>
    </source>
</evidence>
<proteinExistence type="predicted"/>
<dbReference type="PANTHER" id="PTHR38340:SF1">
    <property type="entry name" value="S-LAYER PROTEIN"/>
    <property type="match status" value="1"/>
</dbReference>
<name>A0A2T4UM84_9ACTN</name>
<dbReference type="AlphaFoldDB" id="A0A2T4UM84"/>
<comment type="caution">
    <text evidence="5">The sequence shown here is derived from an EMBL/GenBank/DDBJ whole genome shotgun (WGS) entry which is preliminary data.</text>
</comment>
<accession>A0A2T4UM84</accession>
<dbReference type="Gene3D" id="2.150.10.10">
    <property type="entry name" value="Serralysin-like metalloprotease, C-terminal"/>
    <property type="match status" value="2"/>
</dbReference>
<evidence type="ECO:0000313" key="6">
    <source>
        <dbReference type="Proteomes" id="UP000240739"/>
    </source>
</evidence>
<evidence type="ECO:0000256" key="3">
    <source>
        <dbReference type="SAM" id="MobiDB-lite"/>
    </source>
</evidence>
<gene>
    <name evidence="5" type="ORF">C7Y72_12260</name>
</gene>
<feature type="region of interest" description="Disordered" evidence="3">
    <location>
        <begin position="60"/>
        <end position="81"/>
    </location>
</feature>
<dbReference type="NCBIfam" id="NF040603">
    <property type="entry name" value="choice_anch_P"/>
    <property type="match status" value="1"/>
</dbReference>
<reference evidence="5 6" key="1">
    <citation type="submission" date="2018-03" db="EMBL/GenBank/DDBJ databases">
        <title>Aquarubrobacter algicola gen. nov., sp. nov., a novel actinobacterium isolated from shallow eutrophic lake during the end of cyanobacterial harmful algal blooms.</title>
        <authorList>
            <person name="Chun S.J."/>
        </authorList>
    </citation>
    <scope>NUCLEOTIDE SEQUENCE [LARGE SCALE GENOMIC DNA]</scope>
    <source>
        <strain evidence="5 6">Seoho-28</strain>
    </source>
</reference>
<organism evidence="5 6">
    <name type="scientific">Paraconexibacter algicola</name>
    <dbReference type="NCBI Taxonomy" id="2133960"/>
    <lineage>
        <taxon>Bacteria</taxon>
        <taxon>Bacillati</taxon>
        <taxon>Actinomycetota</taxon>
        <taxon>Thermoleophilia</taxon>
        <taxon>Solirubrobacterales</taxon>
        <taxon>Paraconexibacteraceae</taxon>
        <taxon>Paraconexibacter</taxon>
    </lineage>
</organism>
<dbReference type="Proteomes" id="UP000240739">
    <property type="component" value="Unassembled WGS sequence"/>
</dbReference>
<dbReference type="RefSeq" id="WP_107569001.1">
    <property type="nucleotide sequence ID" value="NZ_PYYB01000001.1"/>
</dbReference>
<evidence type="ECO:0000256" key="4">
    <source>
        <dbReference type="SAM" id="SignalP"/>
    </source>
</evidence>
<dbReference type="InterPro" id="IPR011049">
    <property type="entry name" value="Serralysin-like_metalloprot_C"/>
</dbReference>
<dbReference type="GO" id="GO:0005509">
    <property type="term" value="F:calcium ion binding"/>
    <property type="evidence" value="ECO:0007669"/>
    <property type="project" value="InterPro"/>
</dbReference>
<dbReference type="Pfam" id="PF00353">
    <property type="entry name" value="HemolysinCabind"/>
    <property type="match status" value="2"/>
</dbReference>
<dbReference type="SUPFAM" id="SSF51120">
    <property type="entry name" value="beta-Roll"/>
    <property type="match status" value="2"/>
</dbReference>
<dbReference type="GO" id="GO:0005576">
    <property type="term" value="C:extracellular region"/>
    <property type="evidence" value="ECO:0007669"/>
    <property type="project" value="UniProtKB-SubCell"/>
</dbReference>
<evidence type="ECO:0000256" key="2">
    <source>
        <dbReference type="ARBA" id="ARBA00022525"/>
    </source>
</evidence>
<dbReference type="OrthoDB" id="3765336at2"/>
<sequence length="488" mass="49621">MTSVPQAGSARTLLALLVGALFSALLLTPAPADAFTSSPVWKCRASAVYASVAGNNRVEPLVANGNPSTANNKSPDRAQCSNEEAGADNLATPLGIPSTVLGAQSASAKTTIDPELGRAIDQKVDATAKVENLGLPLGTGTNLLGVTAATSTTTGSCANGQPQLQGTSQVLGLTLGGQAISLDALPAALQTILAPLSAVADVKFNEQVREGSSLITRAAHIKIFPAAGGSPLVDLVVAETKVDAEQFTCDPDKQIPGFDGKICPDGSTFDVLRGVCVIPATGQSQLIIVGLPFAGPSGGTVLPLPVAIQRYGRLFCLTVKGGGYRAYAVVGTNGRDRITGTNGRDRILGLGGNDSLDGGRGADCIDGGTGADRVTGGVGSDRIYGRDGSDTLTGNLDNDRIIGGTGNDKINGGPGIDYLDGGTGADTIAAGYNADRVIGGPGNDAINIAQQGPAARANCGTGVDKIRLNGKERRRIFNCEIRYELKDK</sequence>
<feature type="chain" id="PRO_5015743407" description="Calcium-binding protein" evidence="4">
    <location>
        <begin position="35"/>
        <end position="488"/>
    </location>
</feature>
<dbReference type="PANTHER" id="PTHR38340">
    <property type="entry name" value="S-LAYER PROTEIN"/>
    <property type="match status" value="1"/>
</dbReference>
<keyword evidence="4" id="KW-0732">Signal</keyword>
<dbReference type="PRINTS" id="PR00313">
    <property type="entry name" value="CABNDNGRPT"/>
</dbReference>